<keyword evidence="7" id="KW-1133">Transmembrane helix</keyword>
<keyword evidence="6" id="KW-0653">Protein transport</keyword>
<dbReference type="STRING" id="488535.SAMN04487963_1951"/>
<evidence type="ECO:0000256" key="7">
    <source>
        <dbReference type="ARBA" id="ARBA00022989"/>
    </source>
</evidence>
<dbReference type="GO" id="GO:0005886">
    <property type="term" value="C:plasma membrane"/>
    <property type="evidence" value="ECO:0007669"/>
    <property type="project" value="UniProtKB-SubCell"/>
</dbReference>
<dbReference type="InterPro" id="IPR024961">
    <property type="entry name" value="T2SS_GspC_N"/>
</dbReference>
<organism evidence="11 12">
    <name type="scientific">Marinobacter zhejiangensis</name>
    <dbReference type="NCBI Taxonomy" id="488535"/>
    <lineage>
        <taxon>Bacteria</taxon>
        <taxon>Pseudomonadati</taxon>
        <taxon>Pseudomonadota</taxon>
        <taxon>Gammaproteobacteria</taxon>
        <taxon>Pseudomonadales</taxon>
        <taxon>Marinobacteraceae</taxon>
        <taxon>Marinobacter</taxon>
    </lineage>
</organism>
<evidence type="ECO:0000256" key="3">
    <source>
        <dbReference type="ARBA" id="ARBA00022475"/>
    </source>
</evidence>
<evidence type="ECO:0000256" key="6">
    <source>
        <dbReference type="ARBA" id="ARBA00022927"/>
    </source>
</evidence>
<comment type="subcellular location">
    <subcellularLocation>
        <location evidence="1">Cell inner membrane</location>
    </subcellularLocation>
</comment>
<sequence length="217" mass="23673">MASFSTRLPLVLATLLALLMLAALGWQGYSQWQQETQAPTGQVDPAIISPAGPAQNEPQIKASEVALFGSASQSATEQPVDTENLPETNLRLVLRGVMAAEGDFPGSALIEDTSANTDVYLVGDELPGNATLRSVHSNRVIINRSGKLENLYFPELTASDGMEFAANEQYTELPQQDAAQQPAVTPQPVTSEATEQRRQEIRQRLEELRERLRNNSN</sequence>
<evidence type="ECO:0000256" key="4">
    <source>
        <dbReference type="ARBA" id="ARBA00022519"/>
    </source>
</evidence>
<evidence type="ECO:0000259" key="10">
    <source>
        <dbReference type="Pfam" id="PF11356"/>
    </source>
</evidence>
<keyword evidence="3" id="KW-1003">Cell membrane</keyword>
<keyword evidence="12" id="KW-1185">Reference proteome</keyword>
<dbReference type="RefSeq" id="WP_092021943.1">
    <property type="nucleotide sequence ID" value="NZ_FOUE01000002.1"/>
</dbReference>
<feature type="region of interest" description="Disordered" evidence="9">
    <location>
        <begin position="174"/>
        <end position="198"/>
    </location>
</feature>
<gene>
    <name evidence="11" type="ORF">SAMN04487963_1951</name>
</gene>
<keyword evidence="4" id="KW-0997">Cell inner membrane</keyword>
<evidence type="ECO:0000256" key="2">
    <source>
        <dbReference type="ARBA" id="ARBA00022448"/>
    </source>
</evidence>
<dbReference type="Gene3D" id="2.30.30.830">
    <property type="match status" value="1"/>
</dbReference>
<evidence type="ECO:0000256" key="9">
    <source>
        <dbReference type="SAM" id="MobiDB-lite"/>
    </source>
</evidence>
<evidence type="ECO:0000256" key="8">
    <source>
        <dbReference type="ARBA" id="ARBA00023136"/>
    </source>
</evidence>
<dbReference type="Proteomes" id="UP000198519">
    <property type="component" value="Unassembled WGS sequence"/>
</dbReference>
<dbReference type="AlphaFoldDB" id="A0A1I4PDU9"/>
<dbReference type="OrthoDB" id="5574088at2"/>
<evidence type="ECO:0000313" key="12">
    <source>
        <dbReference type="Proteomes" id="UP000198519"/>
    </source>
</evidence>
<accession>A0A1I4PDU9</accession>
<keyword evidence="2" id="KW-0813">Transport</keyword>
<protein>
    <submittedName>
        <fullName evidence="11">Type II secretion system protein C (GspC)</fullName>
    </submittedName>
</protein>
<keyword evidence="5" id="KW-0812">Transmembrane</keyword>
<dbReference type="EMBL" id="FOUE01000002">
    <property type="protein sequence ID" value="SFM25726.1"/>
    <property type="molecule type" value="Genomic_DNA"/>
</dbReference>
<feature type="compositionally biased region" description="Polar residues" evidence="9">
    <location>
        <begin position="174"/>
        <end position="193"/>
    </location>
</feature>
<evidence type="ECO:0000256" key="1">
    <source>
        <dbReference type="ARBA" id="ARBA00004533"/>
    </source>
</evidence>
<evidence type="ECO:0000256" key="5">
    <source>
        <dbReference type="ARBA" id="ARBA00022692"/>
    </source>
</evidence>
<reference evidence="12" key="1">
    <citation type="submission" date="2016-10" db="EMBL/GenBank/DDBJ databases">
        <authorList>
            <person name="Varghese N."/>
            <person name="Submissions S."/>
        </authorList>
    </citation>
    <scope>NUCLEOTIDE SEQUENCE [LARGE SCALE GENOMIC DNA]</scope>
    <source>
        <strain evidence="12">CGMCC 1.7061</strain>
    </source>
</reference>
<keyword evidence="8" id="KW-0472">Membrane</keyword>
<proteinExistence type="predicted"/>
<feature type="domain" description="Type II secretion system protein GspC N-terminal" evidence="10">
    <location>
        <begin position="13"/>
        <end position="153"/>
    </location>
</feature>
<evidence type="ECO:0000313" key="11">
    <source>
        <dbReference type="EMBL" id="SFM25726.1"/>
    </source>
</evidence>
<name>A0A1I4PDU9_9GAMM</name>
<dbReference type="GO" id="GO:0015031">
    <property type="term" value="P:protein transport"/>
    <property type="evidence" value="ECO:0007669"/>
    <property type="project" value="UniProtKB-KW"/>
</dbReference>
<dbReference type="Pfam" id="PF11356">
    <property type="entry name" value="T2SSC"/>
    <property type="match status" value="1"/>
</dbReference>